<keyword evidence="3" id="KW-0804">Transcription</keyword>
<evidence type="ECO:0000256" key="2">
    <source>
        <dbReference type="ARBA" id="ARBA00023125"/>
    </source>
</evidence>
<dbReference type="Gene3D" id="1.10.10.60">
    <property type="entry name" value="Homeodomain-like"/>
    <property type="match status" value="1"/>
</dbReference>
<dbReference type="InterPro" id="IPR035418">
    <property type="entry name" value="AraC-bd_2"/>
</dbReference>
<organism evidence="5 6">
    <name type="scientific">Hoeflea olei</name>
    <dbReference type="NCBI Taxonomy" id="1480615"/>
    <lineage>
        <taxon>Bacteria</taxon>
        <taxon>Pseudomonadati</taxon>
        <taxon>Pseudomonadota</taxon>
        <taxon>Alphaproteobacteria</taxon>
        <taxon>Hyphomicrobiales</taxon>
        <taxon>Rhizobiaceae</taxon>
        <taxon>Hoeflea</taxon>
    </lineage>
</organism>
<dbReference type="InterPro" id="IPR050204">
    <property type="entry name" value="AraC_XylS_family_regulators"/>
</dbReference>
<comment type="caution">
    <text evidence="5">The sequence shown here is derived from an EMBL/GenBank/DDBJ whole genome shotgun (WGS) entry which is preliminary data.</text>
</comment>
<dbReference type="STRING" id="1480615.AWJ14_02180"/>
<dbReference type="PANTHER" id="PTHR46796">
    <property type="entry name" value="HTH-TYPE TRANSCRIPTIONAL ACTIVATOR RHAS-RELATED"/>
    <property type="match status" value="1"/>
</dbReference>
<gene>
    <name evidence="5" type="ORF">AWJ14_02180</name>
</gene>
<dbReference type="AlphaFoldDB" id="A0A1C1YVW7"/>
<accession>A0A1C1YVW7</accession>
<evidence type="ECO:0000256" key="1">
    <source>
        <dbReference type="ARBA" id="ARBA00023015"/>
    </source>
</evidence>
<dbReference type="PANTHER" id="PTHR46796:SF6">
    <property type="entry name" value="ARAC SUBFAMILY"/>
    <property type="match status" value="1"/>
</dbReference>
<evidence type="ECO:0000256" key="3">
    <source>
        <dbReference type="ARBA" id="ARBA00023163"/>
    </source>
</evidence>
<protein>
    <recommendedName>
        <fullName evidence="4">HTH araC/xylS-type domain-containing protein</fullName>
    </recommendedName>
</protein>
<dbReference type="Pfam" id="PF12833">
    <property type="entry name" value="HTH_18"/>
    <property type="match status" value="1"/>
</dbReference>
<dbReference type="Pfam" id="PF14525">
    <property type="entry name" value="AraC_binding_2"/>
    <property type="match status" value="1"/>
</dbReference>
<dbReference type="InterPro" id="IPR018060">
    <property type="entry name" value="HTH_AraC"/>
</dbReference>
<dbReference type="InterPro" id="IPR009057">
    <property type="entry name" value="Homeodomain-like_sf"/>
</dbReference>
<dbReference type="EMBL" id="LQZT01000012">
    <property type="protein sequence ID" value="OCW57645.1"/>
    <property type="molecule type" value="Genomic_DNA"/>
</dbReference>
<keyword evidence="2" id="KW-0238">DNA-binding</keyword>
<dbReference type="GO" id="GO:0043565">
    <property type="term" value="F:sequence-specific DNA binding"/>
    <property type="evidence" value="ECO:0007669"/>
    <property type="project" value="InterPro"/>
</dbReference>
<dbReference type="GO" id="GO:0003700">
    <property type="term" value="F:DNA-binding transcription factor activity"/>
    <property type="evidence" value="ECO:0007669"/>
    <property type="project" value="InterPro"/>
</dbReference>
<dbReference type="SMART" id="SM00342">
    <property type="entry name" value="HTH_ARAC"/>
    <property type="match status" value="1"/>
</dbReference>
<feature type="domain" description="HTH araC/xylS-type" evidence="4">
    <location>
        <begin position="207"/>
        <end position="308"/>
    </location>
</feature>
<keyword evidence="6" id="KW-1185">Reference proteome</keyword>
<evidence type="ECO:0000313" key="5">
    <source>
        <dbReference type="EMBL" id="OCW57645.1"/>
    </source>
</evidence>
<sequence length="320" mass="34123">MEWATAQIAPADRFEAWRQVLSATHLPWTLGRPASLGFSASLRTLEAGGLSIVDCICDPCHGYRDRRDIRSGDDGCFGVLMLRKGRERVEQGGTTVELGPGSTLIWDASRPARFDVLEPLEKCTLMIPREVLRRETGLADLPVGLIDSSRGFGALLHARAVSLGGVFADFDAGESARLGAALLGDLVHALRVGVVPAAVPPRARLVDRVYRIIDAGFADPDLDLPWVAACAGISVRYLHQILEDAPETAGARILRRRLEALAAGLADPELSGASITQIGFASGFSSASHISRAFRAHFGQAPSAFRAAALAKARQGAKRG</sequence>
<proteinExistence type="predicted"/>
<dbReference type="SUPFAM" id="SSF46689">
    <property type="entry name" value="Homeodomain-like"/>
    <property type="match status" value="1"/>
</dbReference>
<keyword evidence="1" id="KW-0805">Transcription regulation</keyword>
<evidence type="ECO:0000259" key="4">
    <source>
        <dbReference type="PROSITE" id="PS01124"/>
    </source>
</evidence>
<dbReference type="PROSITE" id="PS01124">
    <property type="entry name" value="HTH_ARAC_FAMILY_2"/>
    <property type="match status" value="1"/>
</dbReference>
<dbReference type="RefSeq" id="WP_066177757.1">
    <property type="nucleotide sequence ID" value="NZ_LQZT01000012.1"/>
</dbReference>
<dbReference type="Proteomes" id="UP000094795">
    <property type="component" value="Unassembled WGS sequence"/>
</dbReference>
<evidence type="ECO:0000313" key="6">
    <source>
        <dbReference type="Proteomes" id="UP000094795"/>
    </source>
</evidence>
<reference evidence="5 6" key="1">
    <citation type="submission" date="2015-12" db="EMBL/GenBank/DDBJ databases">
        <authorList>
            <person name="Shamseldin A."/>
            <person name="Moawad H."/>
            <person name="Abd El-Rahim W.M."/>
            <person name="Sadowsky M.J."/>
        </authorList>
    </citation>
    <scope>NUCLEOTIDE SEQUENCE [LARGE SCALE GENOMIC DNA]</scope>
    <source>
        <strain evidence="5 6">JC234</strain>
    </source>
</reference>
<name>A0A1C1YVW7_9HYPH</name>